<dbReference type="InterPro" id="IPR006099">
    <property type="entry name" value="MeMalonylCoA_mutase_a/b_cat"/>
</dbReference>
<dbReference type="Pfam" id="PF01642">
    <property type="entry name" value="MM_CoA_mutase"/>
    <property type="match status" value="1"/>
</dbReference>
<protein>
    <recommendedName>
        <fullName evidence="2">Methylmalonyl-CoA mutase alpha/beta chain catalytic domain-containing protein</fullName>
    </recommendedName>
</protein>
<evidence type="ECO:0000259" key="2">
    <source>
        <dbReference type="Pfam" id="PF01642"/>
    </source>
</evidence>
<dbReference type="GO" id="GO:0005737">
    <property type="term" value="C:cytoplasm"/>
    <property type="evidence" value="ECO:0007669"/>
    <property type="project" value="TreeGrafter"/>
</dbReference>
<proteinExistence type="predicted"/>
<dbReference type="Proteomes" id="UP001144372">
    <property type="component" value="Unassembled WGS sequence"/>
</dbReference>
<evidence type="ECO:0000256" key="1">
    <source>
        <dbReference type="ARBA" id="ARBA00023235"/>
    </source>
</evidence>
<dbReference type="NCBIfam" id="TIGR00641">
    <property type="entry name" value="acid_CoA_mut_N"/>
    <property type="match status" value="1"/>
</dbReference>
<reference evidence="3" key="1">
    <citation type="submission" date="2022-12" db="EMBL/GenBank/DDBJ databases">
        <title>Reference genome sequencing for broad-spectrum identification of bacterial and archaeal isolates by mass spectrometry.</title>
        <authorList>
            <person name="Sekiguchi Y."/>
            <person name="Tourlousse D.M."/>
        </authorList>
    </citation>
    <scope>NUCLEOTIDE SEQUENCE</scope>
    <source>
        <strain evidence="3">ASRB1</strain>
    </source>
</reference>
<dbReference type="GO" id="GO:0019678">
    <property type="term" value="P:propionate metabolic process, methylmalonyl pathway"/>
    <property type="evidence" value="ECO:0007669"/>
    <property type="project" value="TreeGrafter"/>
</dbReference>
<keyword evidence="4" id="KW-1185">Reference proteome</keyword>
<evidence type="ECO:0000313" key="3">
    <source>
        <dbReference type="EMBL" id="GLI34744.1"/>
    </source>
</evidence>
<dbReference type="InterPro" id="IPR006098">
    <property type="entry name" value="MMCoA_mutase_a_cat"/>
</dbReference>
<sequence>MADEFNANAHQTCGCDSPRLFPEFEPATYETWYQEAVASLKGAPFEKKVITKTYEEIDLQPMYWAKDVEDLPHMGALPSYPAYARGTEPGGYVLKPWDICQEIDCSTPQEFNEVARHDLARGQNALKLVLDRSSRRGLDPDVHSNNDWVGKNGLSLATVDELGTALRGIDLRTTPLMIHAGAVALPMVVLLAAYLRHQGDSLADIRCCVGADPLAELVTEGKLRVPFATAYDTMSTLVSWSKGHAPHLQTILVHGSPYHDAGGSAVQELAYAIATGVEYLRELSKRRLSVDDVAPCMRFVFSLGPNFFMEIAKLRAARLLWAQVVQAFGGSPEAQKMTIHARTSAYTKTVCDPYVNMLRNTTEAFSGAMGGVDSMHVCPFDEPIRPADEFSRRVSRNLQIILQEEAHFVHPIDPAGGSWYIEKLADSVARKAWKLFQDVEAAGGMTQALLEGLPQAAVAARKAKNIDTRKDIKVGTNMYPNLKEIPLAAPNMDFKALQSKRAGQVQAYRLQSDLFKLYDQLGDFRIKIGGLQHGIRRRAGSGNRSEKWPMNLKRLKAAVPASWWSKWARTGMTEVPK</sequence>
<evidence type="ECO:0000313" key="4">
    <source>
        <dbReference type="Proteomes" id="UP001144372"/>
    </source>
</evidence>
<organism evidence="3 4">
    <name type="scientific">Desulforhabdus amnigena</name>
    <dbReference type="NCBI Taxonomy" id="40218"/>
    <lineage>
        <taxon>Bacteria</taxon>
        <taxon>Pseudomonadati</taxon>
        <taxon>Thermodesulfobacteriota</taxon>
        <taxon>Syntrophobacteria</taxon>
        <taxon>Syntrophobacterales</taxon>
        <taxon>Syntrophobacteraceae</taxon>
        <taxon>Desulforhabdus</taxon>
    </lineage>
</organism>
<dbReference type="InterPro" id="IPR016176">
    <property type="entry name" value="Cbl-dep_enz_cat"/>
</dbReference>
<name>A0A9W6FT25_9BACT</name>
<keyword evidence="1" id="KW-0413">Isomerase</keyword>
<dbReference type="GO" id="GO:0004494">
    <property type="term" value="F:methylmalonyl-CoA mutase activity"/>
    <property type="evidence" value="ECO:0007669"/>
    <property type="project" value="InterPro"/>
</dbReference>
<dbReference type="CDD" id="cd03677">
    <property type="entry name" value="MM_CoA_mutase_beta"/>
    <property type="match status" value="1"/>
</dbReference>
<dbReference type="PANTHER" id="PTHR48101:SF4">
    <property type="entry name" value="METHYLMALONYL-COA MUTASE, MITOCHONDRIAL"/>
    <property type="match status" value="1"/>
</dbReference>
<dbReference type="RefSeq" id="WP_281794150.1">
    <property type="nucleotide sequence ID" value="NZ_BSDR01000001.1"/>
</dbReference>
<dbReference type="AlphaFoldDB" id="A0A9W6FT25"/>
<dbReference type="EMBL" id="BSDR01000001">
    <property type="protein sequence ID" value="GLI34744.1"/>
    <property type="molecule type" value="Genomic_DNA"/>
</dbReference>
<feature type="domain" description="Methylmalonyl-CoA mutase alpha/beta chain catalytic" evidence="2">
    <location>
        <begin position="52"/>
        <end position="521"/>
    </location>
</feature>
<dbReference type="GO" id="GO:0031419">
    <property type="term" value="F:cobalamin binding"/>
    <property type="evidence" value="ECO:0007669"/>
    <property type="project" value="InterPro"/>
</dbReference>
<dbReference type="Gene3D" id="3.20.20.240">
    <property type="entry name" value="Methylmalonyl-CoA mutase"/>
    <property type="match status" value="1"/>
</dbReference>
<gene>
    <name evidence="3" type="ORF">DAMNIGENAA_21770</name>
</gene>
<comment type="caution">
    <text evidence="3">The sequence shown here is derived from an EMBL/GenBank/DDBJ whole genome shotgun (WGS) entry which is preliminary data.</text>
</comment>
<accession>A0A9W6FT25</accession>
<dbReference type="PANTHER" id="PTHR48101">
    <property type="entry name" value="METHYLMALONYL-COA MUTASE, MITOCHONDRIAL-RELATED"/>
    <property type="match status" value="1"/>
</dbReference>
<dbReference type="SUPFAM" id="SSF51703">
    <property type="entry name" value="Cobalamin (vitamin B12)-dependent enzymes"/>
    <property type="match status" value="1"/>
</dbReference>